<dbReference type="InterPro" id="IPR016035">
    <property type="entry name" value="Acyl_Trfase/lysoPLipase"/>
</dbReference>
<proteinExistence type="predicted"/>
<accession>A0A1Y2CP21</accession>
<keyword evidence="2 4" id="KW-0442">Lipid degradation</keyword>
<dbReference type="InterPro" id="IPR050301">
    <property type="entry name" value="NTE"/>
</dbReference>
<dbReference type="OrthoDB" id="10049244at2759"/>
<dbReference type="Pfam" id="PF11815">
    <property type="entry name" value="DUF3336"/>
    <property type="match status" value="1"/>
</dbReference>
<gene>
    <name evidence="6" type="ORF">BCR33DRAFT_714343</name>
</gene>
<sequence>MQSFIIEDQYELEDNMARATTYSQWCIAAENLDRLKELDKNWSYDDESPLYDYKLIRHRRELLQKARNAKDYLQMVYLLRSGLLRNLGGLNEILLFSHLFLRTKKLIQDYHEEVVQSIRYISDSPYVSSKLEFLKDTRQSFGSSALVLHGGASFALYHLGVAKTLFEQNMLPRIISGSSISALMAALICIHTDDELPTIFDASGIKLKSFEKRNTKGGYQRKLRRLLEHGYLLDADVLTQCVNDNLGDITFEEAFLKTRRILNITVSSERKNEVPRLLNYLTAPTVLIRTAACASASSLGVFRSVNLLAKDKTGRVVQWGASHIKWGDSSYDSESPEARLAELFNVNHFIVSQSSPLATPFLPKGPHHRKSSPFQKLMSFMFNEARHIINQVGHFGFLPASVSSLFSPKLLGHVTISPLLTMNDLWAVFSNPRKETMKYWIEKGEKSTWPFVTLIRNRTMVEFALDKAFFKIDAEEQQRKQGILGSNDNLSSNEGLFALKCAFGGEKRRSSLNLSSSNV</sequence>
<dbReference type="GO" id="GO:0006641">
    <property type="term" value="P:triglyceride metabolic process"/>
    <property type="evidence" value="ECO:0007669"/>
    <property type="project" value="UniProtKB-ARBA"/>
</dbReference>
<evidence type="ECO:0000259" key="5">
    <source>
        <dbReference type="PROSITE" id="PS51635"/>
    </source>
</evidence>
<evidence type="ECO:0000313" key="6">
    <source>
        <dbReference type="EMBL" id="ORY48594.1"/>
    </source>
</evidence>
<comment type="caution">
    <text evidence="6">The sequence shown here is derived from an EMBL/GenBank/DDBJ whole genome shotgun (WGS) entry which is preliminary data.</text>
</comment>
<evidence type="ECO:0000256" key="1">
    <source>
        <dbReference type="ARBA" id="ARBA00022801"/>
    </source>
</evidence>
<dbReference type="Gene3D" id="3.40.1090.10">
    <property type="entry name" value="Cytosolic phospholipase A2 catalytic domain"/>
    <property type="match status" value="1"/>
</dbReference>
<comment type="caution">
    <text evidence="4">Lacks conserved residue(s) required for the propagation of feature annotation.</text>
</comment>
<evidence type="ECO:0000256" key="4">
    <source>
        <dbReference type="PROSITE-ProRule" id="PRU01161"/>
    </source>
</evidence>
<name>A0A1Y2CP21_9FUNG</name>
<protein>
    <recommendedName>
        <fullName evidence="5">PNPLA domain-containing protein</fullName>
    </recommendedName>
</protein>
<feature type="active site" description="Proton acceptor" evidence="4">
    <location>
        <position position="328"/>
    </location>
</feature>
<dbReference type="Pfam" id="PF01734">
    <property type="entry name" value="Patatin"/>
    <property type="match status" value="1"/>
</dbReference>
<dbReference type="InterPro" id="IPR002641">
    <property type="entry name" value="PNPLA_dom"/>
</dbReference>
<evidence type="ECO:0000256" key="2">
    <source>
        <dbReference type="ARBA" id="ARBA00022963"/>
    </source>
</evidence>
<keyword evidence="1 4" id="KW-0378">Hydrolase</keyword>
<evidence type="ECO:0000256" key="3">
    <source>
        <dbReference type="ARBA" id="ARBA00023098"/>
    </source>
</evidence>
<organism evidence="6 7">
    <name type="scientific">Rhizoclosmatium globosum</name>
    <dbReference type="NCBI Taxonomy" id="329046"/>
    <lineage>
        <taxon>Eukaryota</taxon>
        <taxon>Fungi</taxon>
        <taxon>Fungi incertae sedis</taxon>
        <taxon>Chytridiomycota</taxon>
        <taxon>Chytridiomycota incertae sedis</taxon>
        <taxon>Chytridiomycetes</taxon>
        <taxon>Chytridiales</taxon>
        <taxon>Chytriomycetaceae</taxon>
        <taxon>Rhizoclosmatium</taxon>
    </lineage>
</organism>
<keyword evidence="7" id="KW-1185">Reference proteome</keyword>
<dbReference type="AlphaFoldDB" id="A0A1Y2CP21"/>
<evidence type="ECO:0000313" key="7">
    <source>
        <dbReference type="Proteomes" id="UP000193642"/>
    </source>
</evidence>
<feature type="active site" description="Nucleophile" evidence="4">
    <location>
        <position position="179"/>
    </location>
</feature>
<dbReference type="STRING" id="329046.A0A1Y2CP21"/>
<feature type="domain" description="PNPLA" evidence="5">
    <location>
        <begin position="146"/>
        <end position="341"/>
    </location>
</feature>
<reference evidence="6 7" key="1">
    <citation type="submission" date="2016-07" db="EMBL/GenBank/DDBJ databases">
        <title>Pervasive Adenine N6-methylation of Active Genes in Fungi.</title>
        <authorList>
            <consortium name="DOE Joint Genome Institute"/>
            <person name="Mondo S.J."/>
            <person name="Dannebaum R.O."/>
            <person name="Kuo R.C."/>
            <person name="Labutti K."/>
            <person name="Haridas S."/>
            <person name="Kuo A."/>
            <person name="Salamov A."/>
            <person name="Ahrendt S.R."/>
            <person name="Lipzen A."/>
            <person name="Sullivan W."/>
            <person name="Andreopoulos W.B."/>
            <person name="Clum A."/>
            <person name="Lindquist E."/>
            <person name="Daum C."/>
            <person name="Ramamoorthy G.K."/>
            <person name="Gryganskyi A."/>
            <person name="Culley D."/>
            <person name="Magnuson J.K."/>
            <person name="James T.Y."/>
            <person name="O'Malley M.A."/>
            <person name="Stajich J.E."/>
            <person name="Spatafora J.W."/>
            <person name="Visel A."/>
            <person name="Grigoriev I.V."/>
        </authorList>
    </citation>
    <scope>NUCLEOTIDE SEQUENCE [LARGE SCALE GENOMIC DNA]</scope>
    <source>
        <strain evidence="6 7">JEL800</strain>
    </source>
</reference>
<dbReference type="PANTHER" id="PTHR14226:SF44">
    <property type="entry name" value="TRIACYLGLYCEROL LIPASE 3"/>
    <property type="match status" value="1"/>
</dbReference>
<dbReference type="GO" id="GO:0016042">
    <property type="term" value="P:lipid catabolic process"/>
    <property type="evidence" value="ECO:0007669"/>
    <property type="project" value="UniProtKB-UniRule"/>
</dbReference>
<dbReference type="EMBL" id="MCGO01000011">
    <property type="protein sequence ID" value="ORY48594.1"/>
    <property type="molecule type" value="Genomic_DNA"/>
</dbReference>
<dbReference type="PANTHER" id="PTHR14226">
    <property type="entry name" value="NEUROPATHY TARGET ESTERASE/SWISS CHEESE D.MELANOGASTER"/>
    <property type="match status" value="1"/>
</dbReference>
<dbReference type="SUPFAM" id="SSF52151">
    <property type="entry name" value="FabD/lysophospholipase-like"/>
    <property type="match status" value="1"/>
</dbReference>
<dbReference type="Proteomes" id="UP000193642">
    <property type="component" value="Unassembled WGS sequence"/>
</dbReference>
<dbReference type="InterPro" id="IPR021771">
    <property type="entry name" value="Triacylglycerol_lipase_N"/>
</dbReference>
<dbReference type="GO" id="GO:0004806">
    <property type="term" value="F:triacylglycerol lipase activity"/>
    <property type="evidence" value="ECO:0007669"/>
    <property type="project" value="InterPro"/>
</dbReference>
<dbReference type="PROSITE" id="PS51635">
    <property type="entry name" value="PNPLA"/>
    <property type="match status" value="1"/>
</dbReference>
<keyword evidence="3 4" id="KW-0443">Lipid metabolism</keyword>